<dbReference type="Proteomes" id="UP000655751">
    <property type="component" value="Unassembled WGS sequence"/>
</dbReference>
<comment type="caution">
    <text evidence="2">The sequence shown here is derived from an EMBL/GenBank/DDBJ whole genome shotgun (WGS) entry which is preliminary data.</text>
</comment>
<dbReference type="PANTHER" id="PTHR30121:SF11">
    <property type="entry name" value="AAA+ ATPASE DOMAIN-CONTAINING PROTEIN"/>
    <property type="match status" value="1"/>
</dbReference>
<dbReference type="GO" id="GO:0005524">
    <property type="term" value="F:ATP binding"/>
    <property type="evidence" value="ECO:0007669"/>
    <property type="project" value="UniProtKB-KW"/>
</dbReference>
<dbReference type="CDD" id="cd01127">
    <property type="entry name" value="TrwB_TraG_TraD_VirD4"/>
    <property type="match status" value="1"/>
</dbReference>
<sequence>MPTPQSQPVHDARTPDRRLRLAAAGSPRRRAPKPLGIGADGAMLGLPVESARHHLHVPGVTGAGKSTWLAHLALAEAAAGRGVVLIDCQGDMADNVLARLPAEAADRLVVLDPAERTAPAAWNVLAATGRDGPEGREFAARTVIGTFRKIYARWWGPRMDEMFGAACLTLARRPGSTLADVVSILTDPGFHRPIVDRHGEPGGFAGFWAGFRDMSPPQRQQLCGPVVSRLRDVLSHRFAADLLTAPASTFTLSEILDGGILIARIPKGEIGEHGAQLVGSLLLSGLWQATTRRAAIPAEDRADATIIVDECHNFLHLPIGIDQVLAEARGYRLSLVLAHQHLAQLPPDIRGAVDANARNKIVFTVSPDDARVLAPHFEPAFDHHDLRNRDGYAASVRIMDGGIAIEPFSITTLPLPQATPGNIEKMRTAARTRAGLSTQQRGDLRHRADLAAAHHQHRDSADSGGYSVSRPVSHPVARSVSHLERDTHRDTPTDELPQLRGWK</sequence>
<evidence type="ECO:0000313" key="2">
    <source>
        <dbReference type="EMBL" id="MBH0778740.1"/>
    </source>
</evidence>
<accession>A0A931IE61</accession>
<name>A0A931IE61_9NOCA</name>
<dbReference type="PANTHER" id="PTHR30121">
    <property type="entry name" value="UNCHARACTERIZED PROTEIN YJGR-RELATED"/>
    <property type="match status" value="1"/>
</dbReference>
<dbReference type="InterPro" id="IPR051162">
    <property type="entry name" value="T4SS_component"/>
</dbReference>
<dbReference type="RefSeq" id="WP_196151041.1">
    <property type="nucleotide sequence ID" value="NZ_JADMLG010000008.1"/>
</dbReference>
<keyword evidence="2" id="KW-0067">ATP-binding</keyword>
<evidence type="ECO:0000256" key="1">
    <source>
        <dbReference type="SAM" id="MobiDB-lite"/>
    </source>
</evidence>
<protein>
    <submittedName>
        <fullName evidence="2">ATP-binding protein</fullName>
    </submittedName>
</protein>
<keyword evidence="3" id="KW-1185">Reference proteome</keyword>
<feature type="region of interest" description="Disordered" evidence="1">
    <location>
        <begin position="451"/>
        <end position="503"/>
    </location>
</feature>
<organism evidence="2 3">
    <name type="scientific">Nocardia bovistercoris</name>
    <dbReference type="NCBI Taxonomy" id="2785916"/>
    <lineage>
        <taxon>Bacteria</taxon>
        <taxon>Bacillati</taxon>
        <taxon>Actinomycetota</taxon>
        <taxon>Actinomycetes</taxon>
        <taxon>Mycobacteriales</taxon>
        <taxon>Nocardiaceae</taxon>
        <taxon>Nocardia</taxon>
    </lineage>
</organism>
<reference evidence="2" key="1">
    <citation type="submission" date="2020-11" db="EMBL/GenBank/DDBJ databases">
        <title>Nocardia NEAU-351.nov., a novel actinomycete isolated from the cow dung.</title>
        <authorList>
            <person name="Zhang X."/>
        </authorList>
    </citation>
    <scope>NUCLEOTIDE SEQUENCE</scope>
    <source>
        <strain evidence="2">NEAU-351</strain>
    </source>
</reference>
<dbReference type="AlphaFoldDB" id="A0A931IE61"/>
<dbReference type="Gene3D" id="3.40.50.300">
    <property type="entry name" value="P-loop containing nucleotide triphosphate hydrolases"/>
    <property type="match status" value="2"/>
</dbReference>
<dbReference type="InterPro" id="IPR027417">
    <property type="entry name" value="P-loop_NTPase"/>
</dbReference>
<gene>
    <name evidence="2" type="ORF">IT779_20880</name>
</gene>
<evidence type="ECO:0000313" key="3">
    <source>
        <dbReference type="Proteomes" id="UP000655751"/>
    </source>
</evidence>
<dbReference type="EMBL" id="JADMLG010000008">
    <property type="protein sequence ID" value="MBH0778740.1"/>
    <property type="molecule type" value="Genomic_DNA"/>
</dbReference>
<feature type="compositionally biased region" description="Basic and acidic residues" evidence="1">
    <location>
        <begin position="481"/>
        <end position="492"/>
    </location>
</feature>
<dbReference type="SUPFAM" id="SSF52540">
    <property type="entry name" value="P-loop containing nucleoside triphosphate hydrolases"/>
    <property type="match status" value="1"/>
</dbReference>
<proteinExistence type="predicted"/>
<keyword evidence="2" id="KW-0547">Nucleotide-binding</keyword>